<keyword evidence="3 7" id="KW-0479">Metal-binding</keyword>
<dbReference type="Proteomes" id="UP000053599">
    <property type="component" value="Unassembled WGS sequence"/>
</dbReference>
<dbReference type="Gene3D" id="1.10.630.10">
    <property type="entry name" value="Cytochrome P450"/>
    <property type="match status" value="1"/>
</dbReference>
<feature type="signal peptide" evidence="8">
    <location>
        <begin position="1"/>
        <end position="24"/>
    </location>
</feature>
<organism evidence="9 10">
    <name type="scientific">Exophiala sideris</name>
    <dbReference type="NCBI Taxonomy" id="1016849"/>
    <lineage>
        <taxon>Eukaryota</taxon>
        <taxon>Fungi</taxon>
        <taxon>Dikarya</taxon>
        <taxon>Ascomycota</taxon>
        <taxon>Pezizomycotina</taxon>
        <taxon>Eurotiomycetes</taxon>
        <taxon>Chaetothyriomycetidae</taxon>
        <taxon>Chaetothyriales</taxon>
        <taxon>Herpotrichiellaceae</taxon>
        <taxon>Exophiala</taxon>
    </lineage>
</organism>
<dbReference type="GO" id="GO:0005506">
    <property type="term" value="F:iron ion binding"/>
    <property type="evidence" value="ECO:0007669"/>
    <property type="project" value="InterPro"/>
</dbReference>
<dbReference type="InterPro" id="IPR002401">
    <property type="entry name" value="Cyt_P450_E_grp-I"/>
</dbReference>
<keyword evidence="4" id="KW-0560">Oxidoreductase</keyword>
<comment type="cofactor">
    <cofactor evidence="1 7">
        <name>heme</name>
        <dbReference type="ChEBI" id="CHEBI:30413"/>
    </cofactor>
</comment>
<keyword evidence="7" id="KW-0349">Heme</keyword>
<evidence type="ECO:0000256" key="4">
    <source>
        <dbReference type="ARBA" id="ARBA00023002"/>
    </source>
</evidence>
<dbReference type="EMBL" id="KN846952">
    <property type="protein sequence ID" value="KIV82924.1"/>
    <property type="molecule type" value="Genomic_DNA"/>
</dbReference>
<evidence type="ECO:0000256" key="5">
    <source>
        <dbReference type="ARBA" id="ARBA00023004"/>
    </source>
</evidence>
<name>A0A0D1YP02_9EURO</name>
<comment type="similarity">
    <text evidence="2">Belongs to the cytochrome P450 family.</text>
</comment>
<proteinExistence type="inferred from homology"/>
<keyword evidence="5 7" id="KW-0408">Iron</keyword>
<dbReference type="PRINTS" id="PR00385">
    <property type="entry name" value="P450"/>
</dbReference>
<evidence type="ECO:0000313" key="10">
    <source>
        <dbReference type="Proteomes" id="UP000053599"/>
    </source>
</evidence>
<dbReference type="InterPro" id="IPR036396">
    <property type="entry name" value="Cyt_P450_sf"/>
</dbReference>
<dbReference type="PRINTS" id="PR00463">
    <property type="entry name" value="EP450I"/>
</dbReference>
<evidence type="ECO:0000256" key="8">
    <source>
        <dbReference type="SAM" id="SignalP"/>
    </source>
</evidence>
<dbReference type="PANTHER" id="PTHR46300:SF2">
    <property type="entry name" value="CYTOCHROME P450 MONOOXYGENASE ALNH-RELATED"/>
    <property type="match status" value="1"/>
</dbReference>
<evidence type="ECO:0000256" key="3">
    <source>
        <dbReference type="ARBA" id="ARBA00022723"/>
    </source>
</evidence>
<dbReference type="HOGENOM" id="CLU_001570_2_1_1"/>
<evidence type="ECO:0008006" key="11">
    <source>
        <dbReference type="Google" id="ProtNLM"/>
    </source>
</evidence>
<dbReference type="InterPro" id="IPR050364">
    <property type="entry name" value="Cytochrome_P450_fung"/>
</dbReference>
<protein>
    <recommendedName>
        <fullName evidence="11">Cytochrome P450</fullName>
    </recommendedName>
</protein>
<keyword evidence="8" id="KW-0732">Signal</keyword>
<dbReference type="OrthoDB" id="1470350at2759"/>
<evidence type="ECO:0000313" key="9">
    <source>
        <dbReference type="EMBL" id="KIV82924.1"/>
    </source>
</evidence>
<dbReference type="STRING" id="1016849.A0A0D1YP02"/>
<dbReference type="CDD" id="cd11065">
    <property type="entry name" value="CYP64-like"/>
    <property type="match status" value="1"/>
</dbReference>
<dbReference type="GO" id="GO:0004497">
    <property type="term" value="F:monooxygenase activity"/>
    <property type="evidence" value="ECO:0007669"/>
    <property type="project" value="UniProtKB-KW"/>
</dbReference>
<dbReference type="GO" id="GO:0020037">
    <property type="term" value="F:heme binding"/>
    <property type="evidence" value="ECO:0007669"/>
    <property type="project" value="InterPro"/>
</dbReference>
<keyword evidence="6" id="KW-0503">Monooxygenase</keyword>
<evidence type="ECO:0000256" key="2">
    <source>
        <dbReference type="ARBA" id="ARBA00010617"/>
    </source>
</evidence>
<dbReference type="Pfam" id="PF00067">
    <property type="entry name" value="p450"/>
    <property type="match status" value="1"/>
</dbReference>
<reference evidence="9 10" key="1">
    <citation type="submission" date="2015-01" db="EMBL/GenBank/DDBJ databases">
        <title>The Genome Sequence of Exophiala sideris CBS121828.</title>
        <authorList>
            <consortium name="The Broad Institute Genomics Platform"/>
            <person name="Cuomo C."/>
            <person name="de Hoog S."/>
            <person name="Gorbushina A."/>
            <person name="Stielow B."/>
            <person name="Teixiera M."/>
            <person name="Abouelleil A."/>
            <person name="Chapman S.B."/>
            <person name="Priest M."/>
            <person name="Young S.K."/>
            <person name="Wortman J."/>
            <person name="Nusbaum C."/>
            <person name="Birren B."/>
        </authorList>
    </citation>
    <scope>NUCLEOTIDE SEQUENCE [LARGE SCALE GENOMIC DNA]</scope>
    <source>
        <strain evidence="9 10">CBS 121828</strain>
    </source>
</reference>
<dbReference type="AlphaFoldDB" id="A0A0D1YP02"/>
<feature type="binding site" description="axial binding residue" evidence="7">
    <location>
        <position position="439"/>
    </location>
    <ligand>
        <name>heme</name>
        <dbReference type="ChEBI" id="CHEBI:30413"/>
    </ligand>
    <ligandPart>
        <name>Fe</name>
        <dbReference type="ChEBI" id="CHEBI:18248"/>
    </ligandPart>
</feature>
<evidence type="ECO:0000256" key="6">
    <source>
        <dbReference type="ARBA" id="ARBA00023033"/>
    </source>
</evidence>
<dbReference type="PANTHER" id="PTHR46300">
    <property type="entry name" value="P450, PUTATIVE (EUROFUNG)-RELATED-RELATED"/>
    <property type="match status" value="1"/>
</dbReference>
<dbReference type="GO" id="GO:0016705">
    <property type="term" value="F:oxidoreductase activity, acting on paired donors, with incorporation or reduction of molecular oxygen"/>
    <property type="evidence" value="ECO:0007669"/>
    <property type="project" value="InterPro"/>
</dbReference>
<dbReference type="SUPFAM" id="SSF48264">
    <property type="entry name" value="Cytochrome P450"/>
    <property type="match status" value="1"/>
</dbReference>
<dbReference type="InterPro" id="IPR001128">
    <property type="entry name" value="Cyt_P450"/>
</dbReference>
<evidence type="ECO:0000256" key="1">
    <source>
        <dbReference type="ARBA" id="ARBA00001971"/>
    </source>
</evidence>
<sequence>MSSLYGVAICVTLLLTFAALKFRAKPPLPPGPKGRWPFLGMTFDLPAGKPWEYLASWARDYGPMIHYRVGLQHFIIISDGHLARELLDKRSANYSSRPPSKVGELISGGMRSVLMPYGNHWRRVRRIFANVLTARKCDTYMPVQEGEAVLTIAALAHDSEIFVDELHRYSLSVARSIAFGKRVRSPTDSFAIQVKTLMEHFGAAMTPGKYLFEAIPSLRLLPRFMQPWLSELEHIRDYENNFSLHNYRDALVEAEKHRDRPCIAREIRKEATETGEHIDDLQAATTCMEILGAGSDTTATSLLFTILACLSHPEAQQKAHGELDRVIGHDRFPTWEDEPNLPYIRAIIKEQHRWRTIAPMSFAHWSEQEDTLNGYRIPKNAVVRVNTWAIHMDPVRYPDPTSFRPERFLCHKLSASAYANSSETGARDHFSYGGGKRMCVGLHLAERSLFVMTSRLLHAFDIRPALDSDGNPVPVDVEGTRNALIMSPNEFRASFVVRSAKIKELLAREVEKVETVGESWS</sequence>
<evidence type="ECO:0000256" key="7">
    <source>
        <dbReference type="PIRSR" id="PIRSR602401-1"/>
    </source>
</evidence>
<accession>A0A0D1YP02</accession>
<feature type="chain" id="PRO_5002237223" description="Cytochrome P450" evidence="8">
    <location>
        <begin position="25"/>
        <end position="521"/>
    </location>
</feature>
<gene>
    <name evidence="9" type="ORF">PV11_04989</name>
</gene>